<dbReference type="Proteomes" id="UP000886501">
    <property type="component" value="Unassembled WGS sequence"/>
</dbReference>
<name>A0ACB6ZEN1_THEGA</name>
<gene>
    <name evidence="1" type="ORF">BDM02DRAFT_2452153</name>
</gene>
<dbReference type="EMBL" id="MU118021">
    <property type="protein sequence ID" value="KAF9648034.1"/>
    <property type="molecule type" value="Genomic_DNA"/>
</dbReference>
<organism evidence="1 2">
    <name type="scientific">Thelephora ganbajun</name>
    <name type="common">Ganba fungus</name>
    <dbReference type="NCBI Taxonomy" id="370292"/>
    <lineage>
        <taxon>Eukaryota</taxon>
        <taxon>Fungi</taxon>
        <taxon>Dikarya</taxon>
        <taxon>Basidiomycota</taxon>
        <taxon>Agaricomycotina</taxon>
        <taxon>Agaricomycetes</taxon>
        <taxon>Thelephorales</taxon>
        <taxon>Thelephoraceae</taxon>
        <taxon>Thelephora</taxon>
    </lineage>
</organism>
<keyword evidence="2" id="KW-1185">Reference proteome</keyword>
<reference evidence="1" key="1">
    <citation type="submission" date="2019-10" db="EMBL/GenBank/DDBJ databases">
        <authorList>
            <consortium name="DOE Joint Genome Institute"/>
            <person name="Kuo A."/>
            <person name="Miyauchi S."/>
            <person name="Kiss E."/>
            <person name="Drula E."/>
            <person name="Kohler A."/>
            <person name="Sanchez-Garcia M."/>
            <person name="Andreopoulos B."/>
            <person name="Barry K.W."/>
            <person name="Bonito G."/>
            <person name="Buee M."/>
            <person name="Carver A."/>
            <person name="Chen C."/>
            <person name="Cichocki N."/>
            <person name="Clum A."/>
            <person name="Culley D."/>
            <person name="Crous P.W."/>
            <person name="Fauchery L."/>
            <person name="Girlanda M."/>
            <person name="Hayes R."/>
            <person name="Keri Z."/>
            <person name="Labutti K."/>
            <person name="Lipzen A."/>
            <person name="Lombard V."/>
            <person name="Magnuson J."/>
            <person name="Maillard F."/>
            <person name="Morin E."/>
            <person name="Murat C."/>
            <person name="Nolan M."/>
            <person name="Ohm R."/>
            <person name="Pangilinan J."/>
            <person name="Pereira M."/>
            <person name="Perotto S."/>
            <person name="Peter M."/>
            <person name="Riley R."/>
            <person name="Sitrit Y."/>
            <person name="Stielow B."/>
            <person name="Szollosi G."/>
            <person name="Zifcakova L."/>
            <person name="Stursova M."/>
            <person name="Spatafora J.W."/>
            <person name="Tedersoo L."/>
            <person name="Vaario L.-M."/>
            <person name="Yamada A."/>
            <person name="Yan M."/>
            <person name="Wang P."/>
            <person name="Xu J."/>
            <person name="Bruns T."/>
            <person name="Baldrian P."/>
            <person name="Vilgalys R."/>
            <person name="Henrissat B."/>
            <person name="Grigoriev I.V."/>
            <person name="Hibbett D."/>
            <person name="Nagy L.G."/>
            <person name="Martin F.M."/>
        </authorList>
    </citation>
    <scope>NUCLEOTIDE SEQUENCE</scope>
    <source>
        <strain evidence="1">P2</strain>
    </source>
</reference>
<evidence type="ECO:0000313" key="1">
    <source>
        <dbReference type="EMBL" id="KAF9648034.1"/>
    </source>
</evidence>
<reference evidence="1" key="2">
    <citation type="journal article" date="2020" name="Nat. Commun.">
        <title>Large-scale genome sequencing of mycorrhizal fungi provides insights into the early evolution of symbiotic traits.</title>
        <authorList>
            <person name="Miyauchi S."/>
            <person name="Kiss E."/>
            <person name="Kuo A."/>
            <person name="Drula E."/>
            <person name="Kohler A."/>
            <person name="Sanchez-Garcia M."/>
            <person name="Morin E."/>
            <person name="Andreopoulos B."/>
            <person name="Barry K.W."/>
            <person name="Bonito G."/>
            <person name="Buee M."/>
            <person name="Carver A."/>
            <person name="Chen C."/>
            <person name="Cichocki N."/>
            <person name="Clum A."/>
            <person name="Culley D."/>
            <person name="Crous P.W."/>
            <person name="Fauchery L."/>
            <person name="Girlanda M."/>
            <person name="Hayes R.D."/>
            <person name="Keri Z."/>
            <person name="LaButti K."/>
            <person name="Lipzen A."/>
            <person name="Lombard V."/>
            <person name="Magnuson J."/>
            <person name="Maillard F."/>
            <person name="Murat C."/>
            <person name="Nolan M."/>
            <person name="Ohm R.A."/>
            <person name="Pangilinan J."/>
            <person name="Pereira M.F."/>
            <person name="Perotto S."/>
            <person name="Peter M."/>
            <person name="Pfister S."/>
            <person name="Riley R."/>
            <person name="Sitrit Y."/>
            <person name="Stielow J.B."/>
            <person name="Szollosi G."/>
            <person name="Zifcakova L."/>
            <person name="Stursova M."/>
            <person name="Spatafora J.W."/>
            <person name="Tedersoo L."/>
            <person name="Vaario L.M."/>
            <person name="Yamada A."/>
            <person name="Yan M."/>
            <person name="Wang P."/>
            <person name="Xu J."/>
            <person name="Bruns T."/>
            <person name="Baldrian P."/>
            <person name="Vilgalys R."/>
            <person name="Dunand C."/>
            <person name="Henrissat B."/>
            <person name="Grigoriev I.V."/>
            <person name="Hibbett D."/>
            <person name="Nagy L.G."/>
            <person name="Martin F.M."/>
        </authorList>
    </citation>
    <scope>NUCLEOTIDE SEQUENCE</scope>
    <source>
        <strain evidence="1">P2</strain>
    </source>
</reference>
<accession>A0ACB6ZEN1</accession>
<sequence length="106" mass="12372">MLPPYLFLHPCTFVAHCFRLYSFFCLTLIVIPSIAITTAVSSCFDFYRLQCRLPFPPRAYTYTHLHYLLSRSSFFGFIFLSSSPRPSRLVSLFTLSNVVYSWVLRP</sequence>
<protein>
    <submittedName>
        <fullName evidence="1">Uncharacterized protein</fullName>
    </submittedName>
</protein>
<comment type="caution">
    <text evidence="1">The sequence shown here is derived from an EMBL/GenBank/DDBJ whole genome shotgun (WGS) entry which is preliminary data.</text>
</comment>
<proteinExistence type="predicted"/>
<evidence type="ECO:0000313" key="2">
    <source>
        <dbReference type="Proteomes" id="UP000886501"/>
    </source>
</evidence>